<proteinExistence type="predicted"/>
<protein>
    <submittedName>
        <fullName evidence="7">AAA family ATPase</fullName>
    </submittedName>
</protein>
<evidence type="ECO:0000256" key="1">
    <source>
        <dbReference type="ARBA" id="ARBA00022741"/>
    </source>
</evidence>
<dbReference type="InterPro" id="IPR000212">
    <property type="entry name" value="DNA_helicase_UvrD/REP"/>
</dbReference>
<dbReference type="GO" id="GO:0016787">
    <property type="term" value="F:hydrolase activity"/>
    <property type="evidence" value="ECO:0007669"/>
    <property type="project" value="UniProtKB-UniRule"/>
</dbReference>
<evidence type="ECO:0000256" key="2">
    <source>
        <dbReference type="ARBA" id="ARBA00022801"/>
    </source>
</evidence>
<evidence type="ECO:0000256" key="3">
    <source>
        <dbReference type="ARBA" id="ARBA00022806"/>
    </source>
</evidence>
<sequence length="685" mass="79233">MKIKTEKEEQNYLQQVKSVICEKIRSIRQRVQKSVDDMAEHKEYLRENKDEKAILHQSLAYTANSGEASVVLLKQLNRLYQSPYFGRIDFKPNAKENEMTVYIGICNFIDEENKENLVFDWRAPISSMFYDFEKGAAFYEAPSGVVAGSIHLKRQYKIRNGEMEFMLDTSAHIYDELLQKELSLKADEKMKSIIATIQKDQNAIIRNENSNILIIQGVAGSGKTSIALHRVAFMLYRFRDTLSSSNILILSPNKVFSDYISNVLPELGEENIPEKTIMELINDFLEHQYAVQSLFEQVSLLLNAANSSFSERVSFKSSEAFVRKMNEYISYLNTNYFLAADIKIGRFVIPKEIVDKEYQSLFRLSLLKRIKEMENRLAQHLLFKHRYEVSSKDKTELKKAINNMSGSKNIKILYKDFFVWLGRKDLFKPGNNKNIEYLDAFGMAYLKMNLDGYNTYRHVKHLIVDEMQDYSPVQFAVIKKLFNGKITLLGDINQSLNPQSKINLDSLQRSFPQAQLMTLNKSYRSTFEIINFTQRIAFNEDIIPIERHGTSPVVYKEKDKASETDRIISLIFKFLKNKVLHSLAIICKTEDEMEDIKIMLENVQVKAQYFSAQTTRFSDGIVVTTAQLAKGLEFDVVIVPFVNDTNYKNDIDRSMLYIACTRAMQELILTHIGQPCNFINSIVEE</sequence>
<dbReference type="InterPro" id="IPR014016">
    <property type="entry name" value="UvrD-like_ATP-bd"/>
</dbReference>
<keyword evidence="1 5" id="KW-0547">Nucleotide-binding</keyword>
<dbReference type="Pfam" id="PF00580">
    <property type="entry name" value="UvrD-helicase"/>
    <property type="match status" value="1"/>
</dbReference>
<dbReference type="EMBL" id="JAOTPL010000007">
    <property type="protein sequence ID" value="MCU7694208.1"/>
    <property type="molecule type" value="Genomic_DNA"/>
</dbReference>
<dbReference type="GO" id="GO:0003677">
    <property type="term" value="F:DNA binding"/>
    <property type="evidence" value="ECO:0007669"/>
    <property type="project" value="InterPro"/>
</dbReference>
<evidence type="ECO:0000313" key="8">
    <source>
        <dbReference type="Proteomes" id="UP001209317"/>
    </source>
</evidence>
<dbReference type="GO" id="GO:0005524">
    <property type="term" value="F:ATP binding"/>
    <property type="evidence" value="ECO:0007669"/>
    <property type="project" value="UniProtKB-UniRule"/>
</dbReference>
<reference evidence="7" key="1">
    <citation type="submission" date="2022-10" db="EMBL/GenBank/DDBJ databases">
        <authorList>
            <person name="Kim H.S."/>
            <person name="Kim J.-S."/>
            <person name="Suh M.K."/>
            <person name="Eom M.K."/>
            <person name="Lee J.-S."/>
        </authorList>
    </citation>
    <scope>NUCLEOTIDE SEQUENCE</scope>
    <source>
        <strain evidence="7">LIP-5</strain>
    </source>
</reference>
<dbReference type="GO" id="GO:0043138">
    <property type="term" value="F:3'-5' DNA helicase activity"/>
    <property type="evidence" value="ECO:0007669"/>
    <property type="project" value="TreeGrafter"/>
</dbReference>
<dbReference type="PANTHER" id="PTHR11070">
    <property type="entry name" value="UVRD / RECB / PCRA DNA HELICASE FAMILY MEMBER"/>
    <property type="match status" value="1"/>
</dbReference>
<evidence type="ECO:0000259" key="6">
    <source>
        <dbReference type="PROSITE" id="PS51198"/>
    </source>
</evidence>
<evidence type="ECO:0000256" key="4">
    <source>
        <dbReference type="ARBA" id="ARBA00022840"/>
    </source>
</evidence>
<keyword evidence="3 5" id="KW-0347">Helicase</keyword>
<dbReference type="GO" id="GO:0005829">
    <property type="term" value="C:cytosol"/>
    <property type="evidence" value="ECO:0007669"/>
    <property type="project" value="TreeGrafter"/>
</dbReference>
<name>A0AAE3IN80_9BACT</name>
<keyword evidence="2 5" id="KW-0378">Hydrolase</keyword>
<evidence type="ECO:0000256" key="5">
    <source>
        <dbReference type="PROSITE-ProRule" id="PRU00560"/>
    </source>
</evidence>
<comment type="caution">
    <text evidence="7">The sequence shown here is derived from an EMBL/GenBank/DDBJ whole genome shotgun (WGS) entry which is preliminary data.</text>
</comment>
<feature type="domain" description="UvrD-like helicase ATP-binding" evidence="6">
    <location>
        <begin position="196"/>
        <end position="526"/>
    </location>
</feature>
<dbReference type="SUPFAM" id="SSF52540">
    <property type="entry name" value="P-loop containing nucleoside triphosphate hydrolases"/>
    <property type="match status" value="1"/>
</dbReference>
<dbReference type="Gene3D" id="3.40.50.300">
    <property type="entry name" value="P-loop containing nucleotide triphosphate hydrolases"/>
    <property type="match status" value="3"/>
</dbReference>
<evidence type="ECO:0000313" key="7">
    <source>
        <dbReference type="EMBL" id="MCU7694208.1"/>
    </source>
</evidence>
<dbReference type="Pfam" id="PF13538">
    <property type="entry name" value="UvrD_C_2"/>
    <property type="match status" value="1"/>
</dbReference>
<dbReference type="PROSITE" id="PS51198">
    <property type="entry name" value="UVRD_HELICASE_ATP_BIND"/>
    <property type="match status" value="1"/>
</dbReference>
<dbReference type="AlphaFoldDB" id="A0AAE3IN80"/>
<dbReference type="InterPro" id="IPR027417">
    <property type="entry name" value="P-loop_NTPase"/>
</dbReference>
<gene>
    <name evidence="7" type="ORF">OD355_06745</name>
</gene>
<dbReference type="PANTHER" id="PTHR11070:SF17">
    <property type="entry name" value="DNA HELICASE IV"/>
    <property type="match status" value="1"/>
</dbReference>
<dbReference type="InterPro" id="IPR027785">
    <property type="entry name" value="UvrD-like_helicase_C"/>
</dbReference>
<feature type="binding site" evidence="5">
    <location>
        <begin position="217"/>
        <end position="224"/>
    </location>
    <ligand>
        <name>ATP</name>
        <dbReference type="ChEBI" id="CHEBI:30616"/>
    </ligand>
</feature>
<keyword evidence="4 5" id="KW-0067">ATP-binding</keyword>
<dbReference type="Proteomes" id="UP001209317">
    <property type="component" value="Unassembled WGS sequence"/>
</dbReference>
<accession>A0AAE3IN80</accession>
<keyword evidence="8" id="KW-1185">Reference proteome</keyword>
<organism evidence="7 8">
    <name type="scientific">Haoranjiania flava</name>
    <dbReference type="NCBI Taxonomy" id="1856322"/>
    <lineage>
        <taxon>Bacteria</taxon>
        <taxon>Pseudomonadati</taxon>
        <taxon>Bacteroidota</taxon>
        <taxon>Chitinophagia</taxon>
        <taxon>Chitinophagales</taxon>
        <taxon>Chitinophagaceae</taxon>
        <taxon>Haoranjiania</taxon>
    </lineage>
</organism>
<dbReference type="GO" id="GO:0000725">
    <property type="term" value="P:recombinational repair"/>
    <property type="evidence" value="ECO:0007669"/>
    <property type="project" value="TreeGrafter"/>
</dbReference>
<dbReference type="RefSeq" id="WP_263037694.1">
    <property type="nucleotide sequence ID" value="NZ_JAOTPL010000007.1"/>
</dbReference>